<gene>
    <name evidence="9" type="ORF">EPV75_03870</name>
</gene>
<reference evidence="9 10" key="1">
    <citation type="journal article" date="2018" name="Environ. Microbiol.">
        <title>Genomes of ubiquitous marine and hypersaline Hydrogenovibrio, Thiomicrorhabdus and Thiomicrospira spp. encode a diversity of mechanisms to sustain chemolithoautotrophy in heterogeneous environments.</title>
        <authorList>
            <person name="Scott K.M."/>
            <person name="Williams J."/>
            <person name="Porter C.M.B."/>
            <person name="Russel S."/>
            <person name="Harmer T.L."/>
            <person name="Paul J.H."/>
            <person name="Antonen K.M."/>
            <person name="Bridges M.K."/>
            <person name="Camper G.J."/>
            <person name="Campla C.K."/>
            <person name="Casella L.G."/>
            <person name="Chase E."/>
            <person name="Conrad J.W."/>
            <person name="Cruz M.C."/>
            <person name="Dunlap D.S."/>
            <person name="Duran L."/>
            <person name="Fahsbender E.M."/>
            <person name="Goldsmith D.B."/>
            <person name="Keeley R.F."/>
            <person name="Kondoff M.R."/>
            <person name="Kussy B.I."/>
            <person name="Lane M.K."/>
            <person name="Lawler S."/>
            <person name="Leigh B.A."/>
            <person name="Lewis C."/>
            <person name="Lostal L.M."/>
            <person name="Marking D."/>
            <person name="Mancera P.A."/>
            <person name="McClenthan E.C."/>
            <person name="McIntyre E.A."/>
            <person name="Mine J.A."/>
            <person name="Modi S."/>
            <person name="Moore B.D."/>
            <person name="Morgan W.A."/>
            <person name="Nelson K.M."/>
            <person name="Nguyen K.N."/>
            <person name="Ogburn N."/>
            <person name="Parrino D.G."/>
            <person name="Pedapudi A.D."/>
            <person name="Pelham R.P."/>
            <person name="Preece A.M."/>
            <person name="Rampersad E.A."/>
            <person name="Richardson J.C."/>
            <person name="Rodgers C.M."/>
            <person name="Schaffer B.L."/>
            <person name="Sheridan N.E."/>
            <person name="Solone M.R."/>
            <person name="Staley Z.R."/>
            <person name="Tabuchi M."/>
            <person name="Waide R.J."/>
            <person name="Wanjugi P.W."/>
            <person name="Young S."/>
            <person name="Clum A."/>
            <person name="Daum C."/>
            <person name="Huntemann M."/>
            <person name="Ivanova N."/>
            <person name="Kyrpides N."/>
            <person name="Mikhailova N."/>
            <person name="Palaniappan K."/>
            <person name="Pillay M."/>
            <person name="Reddy T.B.K."/>
            <person name="Shapiro N."/>
            <person name="Stamatis D."/>
            <person name="Varghese N."/>
            <person name="Woyke T."/>
            <person name="Boden R."/>
            <person name="Freyermuth S.K."/>
            <person name="Kerfeld C.A."/>
        </authorList>
    </citation>
    <scope>NUCLEOTIDE SEQUENCE [LARGE SCALE GENOMIC DNA]</scope>
    <source>
        <strain evidence="9 10">JR-2</strain>
    </source>
</reference>
<dbReference type="KEGG" id="htr:EPV75_03870"/>
<evidence type="ECO:0000256" key="7">
    <source>
        <dbReference type="SAM" id="Phobius"/>
    </source>
</evidence>
<dbReference type="GO" id="GO:0005886">
    <property type="term" value="C:plasma membrane"/>
    <property type="evidence" value="ECO:0007669"/>
    <property type="project" value="UniProtKB-SubCell"/>
</dbReference>
<evidence type="ECO:0000259" key="8">
    <source>
        <dbReference type="Pfam" id="PF00482"/>
    </source>
</evidence>
<feature type="transmembrane region" description="Helical" evidence="7">
    <location>
        <begin position="208"/>
        <end position="234"/>
    </location>
</feature>
<feature type="transmembrane region" description="Helical" evidence="7">
    <location>
        <begin position="165"/>
        <end position="188"/>
    </location>
</feature>
<keyword evidence="3" id="KW-1003">Cell membrane</keyword>
<dbReference type="Pfam" id="PF00482">
    <property type="entry name" value="T2SSF"/>
    <property type="match status" value="2"/>
</dbReference>
<protein>
    <submittedName>
        <fullName evidence="9">Type II secretion system F family protein</fullName>
    </submittedName>
</protein>
<evidence type="ECO:0000313" key="9">
    <source>
        <dbReference type="EMBL" id="QAB14873.1"/>
    </source>
</evidence>
<proteinExistence type="inferred from homology"/>
<keyword evidence="10" id="KW-1185">Reference proteome</keyword>
<keyword evidence="5 7" id="KW-1133">Transmembrane helix</keyword>
<dbReference type="InterPro" id="IPR018076">
    <property type="entry name" value="T2SS_GspF_dom"/>
</dbReference>
<feature type="domain" description="Type II secretion system protein GspF" evidence="8">
    <location>
        <begin position="68"/>
        <end position="189"/>
    </location>
</feature>
<name>A0A410H1T6_9GAMM</name>
<evidence type="ECO:0000256" key="1">
    <source>
        <dbReference type="ARBA" id="ARBA00004651"/>
    </source>
</evidence>
<dbReference type="PANTHER" id="PTHR30012:SF0">
    <property type="entry name" value="TYPE II SECRETION SYSTEM PROTEIN F-RELATED"/>
    <property type="match status" value="1"/>
</dbReference>
<sequence length="401" mass="44970">MEVYRYTGVNRFGKRVRGEVQASNEQDLEQRLRSAQIDLLSFRVKSPGLFSGFGHHKITRRDIITLTTQFKQLLKAGVPLMEIIDDLRKSDDSDATREMLSAVYESMEGGQSFSQALKPYENRLGAVYIALVAVGEKTGQMATVLSRLETMLKWEESLAAKTKKVMIYPSIVGLVVLAVILMMMLFVVPELVSFIREMGGELSFATESLIAVSGFMQHYLLELVLVPMVVWLGVKWWKNRSQAFRIQMDRLLFKIPVIGPVLYKLKIARFASTLAVMHSAGIHFGESLKLSASVVANAYLERNIERAMLLIEEGETIYQAFSLAEVFPSMAIRMVKVGEQSGGMDEALRHVSDYYDAEAKESIERIEPAIEPLLTVVMALVVGWVMLAVLGPVYETISKVQ</sequence>
<dbReference type="PANTHER" id="PTHR30012">
    <property type="entry name" value="GENERAL SECRETION PATHWAY PROTEIN"/>
    <property type="match status" value="1"/>
</dbReference>
<dbReference type="InterPro" id="IPR042094">
    <property type="entry name" value="T2SS_GspF_sf"/>
</dbReference>
<evidence type="ECO:0000256" key="6">
    <source>
        <dbReference type="ARBA" id="ARBA00023136"/>
    </source>
</evidence>
<dbReference type="InterPro" id="IPR003004">
    <property type="entry name" value="GspF/PilC"/>
</dbReference>
<evidence type="ECO:0000256" key="5">
    <source>
        <dbReference type="ARBA" id="ARBA00022989"/>
    </source>
</evidence>
<keyword evidence="4 7" id="KW-0812">Transmembrane</keyword>
<evidence type="ECO:0000313" key="10">
    <source>
        <dbReference type="Proteomes" id="UP000285478"/>
    </source>
</evidence>
<comment type="similarity">
    <text evidence="2">Belongs to the GSP F family.</text>
</comment>
<evidence type="ECO:0000256" key="2">
    <source>
        <dbReference type="ARBA" id="ARBA00005745"/>
    </source>
</evidence>
<dbReference type="AlphaFoldDB" id="A0A410H1T6"/>
<dbReference type="RefSeq" id="WP_128384524.1">
    <property type="nucleotide sequence ID" value="NZ_CP035033.1"/>
</dbReference>
<feature type="domain" description="Type II secretion system protein GspF" evidence="8">
    <location>
        <begin position="270"/>
        <end position="392"/>
    </location>
</feature>
<evidence type="ECO:0000256" key="4">
    <source>
        <dbReference type="ARBA" id="ARBA00022692"/>
    </source>
</evidence>
<dbReference type="Proteomes" id="UP000285478">
    <property type="component" value="Chromosome"/>
</dbReference>
<keyword evidence="6 7" id="KW-0472">Membrane</keyword>
<evidence type="ECO:0000256" key="3">
    <source>
        <dbReference type="ARBA" id="ARBA00022475"/>
    </source>
</evidence>
<dbReference type="EMBL" id="CP035033">
    <property type="protein sequence ID" value="QAB14873.1"/>
    <property type="molecule type" value="Genomic_DNA"/>
</dbReference>
<dbReference type="PRINTS" id="PR00812">
    <property type="entry name" value="BCTERIALGSPF"/>
</dbReference>
<accession>A0A410H1T6</accession>
<organism evidence="9 10">
    <name type="scientific">Hydrogenovibrio thermophilus</name>
    <dbReference type="NCBI Taxonomy" id="265883"/>
    <lineage>
        <taxon>Bacteria</taxon>
        <taxon>Pseudomonadati</taxon>
        <taxon>Pseudomonadota</taxon>
        <taxon>Gammaproteobacteria</taxon>
        <taxon>Thiotrichales</taxon>
        <taxon>Piscirickettsiaceae</taxon>
        <taxon>Hydrogenovibrio</taxon>
    </lineage>
</organism>
<dbReference type="Gene3D" id="1.20.81.30">
    <property type="entry name" value="Type II secretion system (T2SS), domain F"/>
    <property type="match status" value="2"/>
</dbReference>
<feature type="transmembrane region" description="Helical" evidence="7">
    <location>
        <begin position="373"/>
        <end position="394"/>
    </location>
</feature>
<comment type="subcellular location">
    <subcellularLocation>
        <location evidence="1">Cell membrane</location>
        <topology evidence="1">Multi-pass membrane protein</topology>
    </subcellularLocation>
</comment>